<sequence>MGKFSITGETVFDYSAEVVYDFVSNPHNWGKTYKGSAGMQDRNLKVPLELGDTWTEKVTLPPNMYLSTWRLITAERPRKFAFQQVNKIGMKEDGTGGVDGFTTITYTFENNIGEGKTLFTRNLTGELPRGVGIPDDLLTVCCRPDGIERYHDAVKAELDKEHGKSS</sequence>
<name>A0A6A6CPZ9_ZASCE</name>
<protein>
    <submittedName>
        <fullName evidence="1">Uncharacterized protein</fullName>
    </submittedName>
</protein>
<dbReference type="CDD" id="cd07812">
    <property type="entry name" value="SRPBCC"/>
    <property type="match status" value="1"/>
</dbReference>
<dbReference type="GeneID" id="54565442"/>
<organism evidence="1 2">
    <name type="scientific">Zasmidium cellare ATCC 36951</name>
    <dbReference type="NCBI Taxonomy" id="1080233"/>
    <lineage>
        <taxon>Eukaryota</taxon>
        <taxon>Fungi</taxon>
        <taxon>Dikarya</taxon>
        <taxon>Ascomycota</taxon>
        <taxon>Pezizomycotina</taxon>
        <taxon>Dothideomycetes</taxon>
        <taxon>Dothideomycetidae</taxon>
        <taxon>Mycosphaerellales</taxon>
        <taxon>Mycosphaerellaceae</taxon>
        <taxon>Zasmidium</taxon>
    </lineage>
</organism>
<dbReference type="Gene3D" id="3.30.530.20">
    <property type="match status" value="1"/>
</dbReference>
<gene>
    <name evidence="1" type="ORF">M409DRAFT_52775</name>
</gene>
<dbReference type="Proteomes" id="UP000799537">
    <property type="component" value="Unassembled WGS sequence"/>
</dbReference>
<dbReference type="EMBL" id="ML993589">
    <property type="protein sequence ID" value="KAF2168753.1"/>
    <property type="molecule type" value="Genomic_DNA"/>
</dbReference>
<dbReference type="SUPFAM" id="SSF55961">
    <property type="entry name" value="Bet v1-like"/>
    <property type="match status" value="1"/>
</dbReference>
<dbReference type="InterPro" id="IPR023393">
    <property type="entry name" value="START-like_dom_sf"/>
</dbReference>
<keyword evidence="2" id="KW-1185">Reference proteome</keyword>
<evidence type="ECO:0000313" key="2">
    <source>
        <dbReference type="Proteomes" id="UP000799537"/>
    </source>
</evidence>
<reference evidence="1" key="1">
    <citation type="journal article" date="2020" name="Stud. Mycol.">
        <title>101 Dothideomycetes genomes: a test case for predicting lifestyles and emergence of pathogens.</title>
        <authorList>
            <person name="Haridas S."/>
            <person name="Albert R."/>
            <person name="Binder M."/>
            <person name="Bloem J."/>
            <person name="Labutti K."/>
            <person name="Salamov A."/>
            <person name="Andreopoulos B."/>
            <person name="Baker S."/>
            <person name="Barry K."/>
            <person name="Bills G."/>
            <person name="Bluhm B."/>
            <person name="Cannon C."/>
            <person name="Castanera R."/>
            <person name="Culley D."/>
            <person name="Daum C."/>
            <person name="Ezra D."/>
            <person name="Gonzalez J."/>
            <person name="Henrissat B."/>
            <person name="Kuo A."/>
            <person name="Liang C."/>
            <person name="Lipzen A."/>
            <person name="Lutzoni F."/>
            <person name="Magnuson J."/>
            <person name="Mondo S."/>
            <person name="Nolan M."/>
            <person name="Ohm R."/>
            <person name="Pangilinan J."/>
            <person name="Park H.-J."/>
            <person name="Ramirez L."/>
            <person name="Alfaro M."/>
            <person name="Sun H."/>
            <person name="Tritt A."/>
            <person name="Yoshinaga Y."/>
            <person name="Zwiers L.-H."/>
            <person name="Turgeon B."/>
            <person name="Goodwin S."/>
            <person name="Spatafora J."/>
            <person name="Crous P."/>
            <person name="Grigoriev I."/>
        </authorList>
    </citation>
    <scope>NUCLEOTIDE SEQUENCE</scope>
    <source>
        <strain evidence="1">ATCC 36951</strain>
    </source>
</reference>
<dbReference type="OrthoDB" id="3657092at2759"/>
<accession>A0A6A6CPZ9</accession>
<dbReference type="RefSeq" id="XP_033669642.1">
    <property type="nucleotide sequence ID" value="XM_033812170.1"/>
</dbReference>
<dbReference type="AlphaFoldDB" id="A0A6A6CPZ9"/>
<evidence type="ECO:0000313" key="1">
    <source>
        <dbReference type="EMBL" id="KAF2168753.1"/>
    </source>
</evidence>
<proteinExistence type="predicted"/>